<organism evidence="2 3">
    <name type="scientific">Puccinia striiformis</name>
    <dbReference type="NCBI Taxonomy" id="27350"/>
    <lineage>
        <taxon>Eukaryota</taxon>
        <taxon>Fungi</taxon>
        <taxon>Dikarya</taxon>
        <taxon>Basidiomycota</taxon>
        <taxon>Pucciniomycotina</taxon>
        <taxon>Pucciniomycetes</taxon>
        <taxon>Pucciniales</taxon>
        <taxon>Pucciniaceae</taxon>
        <taxon>Puccinia</taxon>
    </lineage>
</organism>
<feature type="compositionally biased region" description="Pro residues" evidence="1">
    <location>
        <begin position="253"/>
        <end position="268"/>
    </location>
</feature>
<protein>
    <submittedName>
        <fullName evidence="2">Uncharacterized protein</fullName>
    </submittedName>
</protein>
<dbReference type="PRINTS" id="PR01217">
    <property type="entry name" value="PRICHEXTENSN"/>
</dbReference>
<dbReference type="OrthoDB" id="2506966at2759"/>
<proteinExistence type="predicted"/>
<sequence>MGIDDATDQSALGLATFIHTPRAYNSVQSLFTRYLNYSTTQPEMHHTFLAAALLVFTNVLAQDPSLSTNGPAPGTSAANADNSNLSSTTTPSTPNPAPGVGNTGTPAPAKGPKPISVKCTNTHLPFSKRELAEMAQMDASSGTAGNTVPATPDPKTLSDVQTAAICKNDLVTAVCELHSCNVTTSPPPVCQSCYEFTPNPNGDEGIVGTVLTQQVICEDSYNFNKTDVKTPNACDVCYDVKDIPTNPNTTPNPSGPTPPTTPTTPTTPPTTTTATTPSPPTTSNTPTTPTTPPTNP</sequence>
<dbReference type="Proteomes" id="UP000238274">
    <property type="component" value="Unassembled WGS sequence"/>
</dbReference>
<keyword evidence="3" id="KW-1185">Reference proteome</keyword>
<evidence type="ECO:0000313" key="3">
    <source>
        <dbReference type="Proteomes" id="UP000238274"/>
    </source>
</evidence>
<feature type="compositionally biased region" description="Low complexity" evidence="1">
    <location>
        <begin position="75"/>
        <end position="92"/>
    </location>
</feature>
<dbReference type="EMBL" id="PKSM01000379">
    <property type="protein sequence ID" value="POV96196.1"/>
    <property type="molecule type" value="Genomic_DNA"/>
</dbReference>
<dbReference type="VEuPathDB" id="FungiDB:PSHT_15269"/>
<evidence type="ECO:0000256" key="1">
    <source>
        <dbReference type="SAM" id="MobiDB-lite"/>
    </source>
</evidence>
<feature type="region of interest" description="Disordered" evidence="1">
    <location>
        <begin position="66"/>
        <end position="116"/>
    </location>
</feature>
<evidence type="ECO:0000313" key="2">
    <source>
        <dbReference type="EMBL" id="POV96196.1"/>
    </source>
</evidence>
<feature type="compositionally biased region" description="Low complexity" evidence="1">
    <location>
        <begin position="269"/>
        <end position="288"/>
    </location>
</feature>
<reference evidence="3" key="2">
    <citation type="journal article" date="2018" name="BMC Genomics">
        <title>Genomic insights into host adaptation between the wheat stripe rust pathogen (Puccinia striiformis f. sp. tritici) and the barley stripe rust pathogen (Puccinia striiformis f. sp. hordei).</title>
        <authorList>
            <person name="Xia C."/>
            <person name="Wang M."/>
            <person name="Yin C."/>
            <person name="Cornejo O.E."/>
            <person name="Hulbert S.H."/>
            <person name="Chen X."/>
        </authorList>
    </citation>
    <scope>NUCLEOTIDE SEQUENCE [LARGE SCALE GENOMIC DNA]</scope>
    <source>
        <strain evidence="3">93TX-2</strain>
    </source>
</reference>
<reference evidence="3" key="3">
    <citation type="journal article" date="2018" name="Mol. Plant Microbe Interact.">
        <title>Genome sequence resources for the wheat stripe rust pathogen (Puccinia striiformis f. sp. tritici) and the barley stripe rust pathogen (Puccinia striiformis f. sp. hordei).</title>
        <authorList>
            <person name="Xia C."/>
            <person name="Wang M."/>
            <person name="Yin C."/>
            <person name="Cornejo O.E."/>
            <person name="Hulbert S.H."/>
            <person name="Chen X."/>
        </authorList>
    </citation>
    <scope>NUCLEOTIDE SEQUENCE [LARGE SCALE GENOMIC DNA]</scope>
    <source>
        <strain evidence="3">93TX-2</strain>
    </source>
</reference>
<accession>A0A2S4UG60</accession>
<dbReference type="AlphaFoldDB" id="A0A2S4UG60"/>
<reference evidence="2 3" key="1">
    <citation type="submission" date="2017-12" db="EMBL/GenBank/DDBJ databases">
        <title>Gene loss provides genomic basis for host adaptation in cereal stripe rust fungi.</title>
        <authorList>
            <person name="Xia C."/>
        </authorList>
    </citation>
    <scope>NUCLEOTIDE SEQUENCE [LARGE SCALE GENOMIC DNA]</scope>
    <source>
        <strain evidence="2 3">93TX-2</strain>
    </source>
</reference>
<feature type="region of interest" description="Disordered" evidence="1">
    <location>
        <begin position="245"/>
        <end position="296"/>
    </location>
</feature>
<dbReference type="VEuPathDB" id="FungiDB:PSTT_11132"/>
<gene>
    <name evidence="2" type="ORF">PSHT_15269</name>
</gene>
<name>A0A2S4UG60_9BASI</name>
<comment type="caution">
    <text evidence="2">The sequence shown here is derived from an EMBL/GenBank/DDBJ whole genome shotgun (WGS) entry which is preliminary data.</text>
</comment>